<reference evidence="2 3" key="1">
    <citation type="submission" date="2023-07" db="EMBL/GenBank/DDBJ databases">
        <title>Genomic Encyclopedia of Type Strains, Phase IV (KMG-IV): sequencing the most valuable type-strain genomes for metagenomic binning, comparative biology and taxonomic classification.</title>
        <authorList>
            <person name="Goeker M."/>
        </authorList>
    </citation>
    <scope>NUCLEOTIDE SEQUENCE [LARGE SCALE GENOMIC DNA]</scope>
    <source>
        <strain evidence="2 3">DSM 16784</strain>
    </source>
</reference>
<name>A0ABU0E0X8_9FIRM</name>
<evidence type="ECO:0000313" key="2">
    <source>
        <dbReference type="EMBL" id="MDQ0360439.1"/>
    </source>
</evidence>
<dbReference type="InterPro" id="IPR050303">
    <property type="entry name" value="GatZ_KbaZ_carbometab"/>
</dbReference>
<protein>
    <submittedName>
        <fullName evidence="2">Mannose/fructose/N-acetylgalactosamine-specific phosphotransferase system component IID</fullName>
    </submittedName>
</protein>
<feature type="transmembrane region" description="Helical" evidence="1">
    <location>
        <begin position="253"/>
        <end position="271"/>
    </location>
</feature>
<dbReference type="EMBL" id="JAUSUR010000001">
    <property type="protein sequence ID" value="MDQ0360439.1"/>
    <property type="molecule type" value="Genomic_DNA"/>
</dbReference>
<comment type="caution">
    <text evidence="2">The sequence shown here is derived from an EMBL/GenBank/DDBJ whole genome shotgun (WGS) entry which is preliminary data.</text>
</comment>
<evidence type="ECO:0000313" key="3">
    <source>
        <dbReference type="Proteomes" id="UP001230220"/>
    </source>
</evidence>
<dbReference type="InterPro" id="IPR004704">
    <property type="entry name" value="PTS_IID_man"/>
</dbReference>
<evidence type="ECO:0000256" key="1">
    <source>
        <dbReference type="SAM" id="Phobius"/>
    </source>
</evidence>
<keyword evidence="1" id="KW-1133">Transmembrane helix</keyword>
<dbReference type="RefSeq" id="WP_307406333.1">
    <property type="nucleotide sequence ID" value="NZ_JAUSUR010000001.1"/>
</dbReference>
<dbReference type="PANTHER" id="PTHR32502:SF23">
    <property type="entry name" value="TRANSPORT PROTEIN, PTS SYSTEM"/>
    <property type="match status" value="1"/>
</dbReference>
<proteinExistence type="predicted"/>
<dbReference type="PANTHER" id="PTHR32502">
    <property type="entry name" value="N-ACETYLGALACTOSAMINE PERMEASE II COMPONENT-RELATED"/>
    <property type="match status" value="1"/>
</dbReference>
<keyword evidence="3" id="KW-1185">Reference proteome</keyword>
<dbReference type="Pfam" id="PF03613">
    <property type="entry name" value="EIID-AGA"/>
    <property type="match status" value="1"/>
</dbReference>
<organism evidence="2 3">
    <name type="scientific">Breznakia pachnodae</name>
    <dbReference type="NCBI Taxonomy" id="265178"/>
    <lineage>
        <taxon>Bacteria</taxon>
        <taxon>Bacillati</taxon>
        <taxon>Bacillota</taxon>
        <taxon>Erysipelotrichia</taxon>
        <taxon>Erysipelotrichales</taxon>
        <taxon>Erysipelotrichaceae</taxon>
        <taxon>Breznakia</taxon>
    </lineage>
</organism>
<dbReference type="Proteomes" id="UP001230220">
    <property type="component" value="Unassembled WGS sequence"/>
</dbReference>
<keyword evidence="1" id="KW-0472">Membrane</keyword>
<feature type="transmembrane region" description="Helical" evidence="1">
    <location>
        <begin position="141"/>
        <end position="161"/>
    </location>
</feature>
<feature type="transmembrane region" description="Helical" evidence="1">
    <location>
        <begin position="111"/>
        <end position="135"/>
    </location>
</feature>
<feature type="transmembrane region" description="Helical" evidence="1">
    <location>
        <begin position="191"/>
        <end position="216"/>
    </location>
</feature>
<feature type="transmembrane region" description="Helical" evidence="1">
    <location>
        <begin position="228"/>
        <end position="246"/>
    </location>
</feature>
<keyword evidence="1" id="KW-0812">Transmembrane</keyword>
<accession>A0ABU0E0X8</accession>
<gene>
    <name evidence="2" type="ORF">J2S15_001170</name>
</gene>
<sequence>MRKDGLTTQEVKDLKQIWRRSNLINGSMQAIKRQGMGFCYTLIPLLDRVYKDDEEARIEAMQRNNEFLNSHASTVTFLMGLTYALEKSKAEGGPVTGDVIRNIKTSLMGPLAGIGDSIFHVTLRVVGAGIGITFAEQGNPLGALIFLLIYGGCFQVIKWPLIKAGYTVGTKYLNDLFEKGLIHSITKAASILGLSMVGCLTATLVSAPTTLAITFGEAEVSLQETLDGILPNGLSLVVLFVVYWLVKKKVSVVKIIFLIMGFGILMNFLGVM</sequence>
<dbReference type="PROSITE" id="PS51108">
    <property type="entry name" value="PTS_EIID"/>
    <property type="match status" value="1"/>
</dbReference>